<comment type="similarity">
    <text evidence="2">Belongs to the Tom7 family.</text>
</comment>
<dbReference type="InterPro" id="IPR012621">
    <property type="entry name" value="Tom7"/>
</dbReference>
<name>A0AAF0ET13_9BASI</name>
<evidence type="ECO:0000256" key="10">
    <source>
        <dbReference type="SAM" id="Phobius"/>
    </source>
</evidence>
<feature type="transmembrane region" description="Helical" evidence="10">
    <location>
        <begin position="21"/>
        <end position="39"/>
    </location>
</feature>
<evidence type="ECO:0000256" key="7">
    <source>
        <dbReference type="ARBA" id="ARBA00022989"/>
    </source>
</evidence>
<dbReference type="AlphaFoldDB" id="A0AAF0ET13"/>
<evidence type="ECO:0000256" key="5">
    <source>
        <dbReference type="ARBA" id="ARBA00022787"/>
    </source>
</evidence>
<keyword evidence="7 10" id="KW-1133">Transmembrane helix</keyword>
<dbReference type="Proteomes" id="UP001219933">
    <property type="component" value="Chromosome 1"/>
</dbReference>
<sequence>MAFSEDTKERIMRAVDVAKTIVHYGWVPFILYVGFMSSSPRPNLFKMLSPLS</sequence>
<evidence type="ECO:0000256" key="9">
    <source>
        <dbReference type="ARBA" id="ARBA00023136"/>
    </source>
</evidence>
<comment type="subcellular location">
    <subcellularLocation>
        <location evidence="1">Mitochondrion outer membrane</location>
        <topology evidence="1">Single-pass membrane protein</topology>
    </subcellularLocation>
</comment>
<dbReference type="GO" id="GO:0030150">
    <property type="term" value="P:protein import into mitochondrial matrix"/>
    <property type="evidence" value="ECO:0007669"/>
    <property type="project" value="InterPro"/>
</dbReference>
<keyword evidence="5" id="KW-1000">Mitochondrion outer membrane</keyword>
<evidence type="ECO:0000313" key="11">
    <source>
        <dbReference type="EMBL" id="WFD33866.1"/>
    </source>
</evidence>
<organism evidence="11 12">
    <name type="scientific">Malassezia cuniculi</name>
    <dbReference type="NCBI Taxonomy" id="948313"/>
    <lineage>
        <taxon>Eukaryota</taxon>
        <taxon>Fungi</taxon>
        <taxon>Dikarya</taxon>
        <taxon>Basidiomycota</taxon>
        <taxon>Ustilaginomycotina</taxon>
        <taxon>Malasseziomycetes</taxon>
        <taxon>Malasseziales</taxon>
        <taxon>Malasseziaceae</taxon>
        <taxon>Malassezia</taxon>
    </lineage>
</organism>
<dbReference type="EMBL" id="CP119877">
    <property type="protein sequence ID" value="WFD33866.1"/>
    <property type="molecule type" value="Genomic_DNA"/>
</dbReference>
<evidence type="ECO:0000256" key="8">
    <source>
        <dbReference type="ARBA" id="ARBA00023128"/>
    </source>
</evidence>
<evidence type="ECO:0000256" key="6">
    <source>
        <dbReference type="ARBA" id="ARBA00022927"/>
    </source>
</evidence>
<dbReference type="PANTHER" id="PTHR34944">
    <property type="entry name" value="MITOCHONDRIAL IMPORT RECEPTOR SUBUNIT TOM7"/>
    <property type="match status" value="1"/>
</dbReference>
<evidence type="ECO:0000256" key="1">
    <source>
        <dbReference type="ARBA" id="ARBA00004572"/>
    </source>
</evidence>
<proteinExistence type="inferred from homology"/>
<accession>A0AAF0ET13</accession>
<evidence type="ECO:0000256" key="3">
    <source>
        <dbReference type="ARBA" id="ARBA00022448"/>
    </source>
</evidence>
<keyword evidence="4 10" id="KW-0812">Transmembrane</keyword>
<evidence type="ECO:0000256" key="4">
    <source>
        <dbReference type="ARBA" id="ARBA00022692"/>
    </source>
</evidence>
<keyword evidence="3" id="KW-0813">Transport</keyword>
<keyword evidence="9 10" id="KW-0472">Membrane</keyword>
<evidence type="ECO:0000256" key="2">
    <source>
        <dbReference type="ARBA" id="ARBA00010917"/>
    </source>
</evidence>
<keyword evidence="6" id="KW-0653">Protein transport</keyword>
<reference evidence="11" key="1">
    <citation type="submission" date="2023-03" db="EMBL/GenBank/DDBJ databases">
        <title>Mating type loci evolution in Malassezia.</title>
        <authorList>
            <person name="Coelho M.A."/>
        </authorList>
    </citation>
    <scope>NUCLEOTIDE SEQUENCE</scope>
    <source>
        <strain evidence="11">CBS 11721</strain>
    </source>
</reference>
<evidence type="ECO:0000313" key="12">
    <source>
        <dbReference type="Proteomes" id="UP001219933"/>
    </source>
</evidence>
<gene>
    <name evidence="11" type="ORF">MCUN1_000689</name>
</gene>
<evidence type="ECO:0008006" key="13">
    <source>
        <dbReference type="Google" id="ProtNLM"/>
    </source>
</evidence>
<keyword evidence="8" id="KW-0496">Mitochondrion</keyword>
<dbReference type="PANTHER" id="PTHR34944:SF2">
    <property type="entry name" value="MITOCHONDRIAL IMPORT RECEPTOR SUBUNIT TOM7"/>
    <property type="match status" value="1"/>
</dbReference>
<dbReference type="Pfam" id="PF08038">
    <property type="entry name" value="Tom7"/>
    <property type="match status" value="1"/>
</dbReference>
<dbReference type="GO" id="GO:0045040">
    <property type="term" value="P:protein insertion into mitochondrial outer membrane"/>
    <property type="evidence" value="ECO:0007669"/>
    <property type="project" value="TreeGrafter"/>
</dbReference>
<dbReference type="GO" id="GO:0005742">
    <property type="term" value="C:mitochondrial outer membrane translocase complex"/>
    <property type="evidence" value="ECO:0007669"/>
    <property type="project" value="InterPro"/>
</dbReference>
<protein>
    <recommendedName>
        <fullName evidence="13">Tom7-domain-containing protein</fullName>
    </recommendedName>
</protein>
<keyword evidence="12" id="KW-1185">Reference proteome</keyword>